<dbReference type="PROSITE" id="PS51189">
    <property type="entry name" value="FAT"/>
    <property type="match status" value="1"/>
</dbReference>
<evidence type="ECO:0000313" key="7">
    <source>
        <dbReference type="Proteomes" id="UP000728032"/>
    </source>
</evidence>
<dbReference type="EMBL" id="CAJPVJ010000637">
    <property type="protein sequence ID" value="CAG2163031.1"/>
    <property type="molecule type" value="Genomic_DNA"/>
</dbReference>
<dbReference type="Pfam" id="PF20175">
    <property type="entry name" value="Tra1_central"/>
    <property type="match status" value="1"/>
</dbReference>
<protein>
    <recommendedName>
        <fullName evidence="8">Transformation/transcription domain-associated protein</fullName>
    </recommendedName>
</protein>
<dbReference type="PANTHER" id="PTHR11139">
    <property type="entry name" value="ATAXIA TELANGIECTASIA MUTATED ATM -RELATED"/>
    <property type="match status" value="1"/>
</dbReference>
<dbReference type="InterPro" id="IPR003151">
    <property type="entry name" value="PIK-rel_kinase_FAT"/>
</dbReference>
<dbReference type="InterPro" id="IPR046807">
    <property type="entry name" value="Tra1_central"/>
</dbReference>
<dbReference type="PROSITE" id="PS50290">
    <property type="entry name" value="PI3_4_KINASE_3"/>
    <property type="match status" value="1"/>
</dbReference>
<dbReference type="GO" id="GO:0005634">
    <property type="term" value="C:nucleus"/>
    <property type="evidence" value="ECO:0007669"/>
    <property type="project" value="TreeGrafter"/>
</dbReference>
<dbReference type="InterPro" id="IPR000403">
    <property type="entry name" value="PI3/4_kinase_cat_dom"/>
</dbReference>
<gene>
    <name evidence="6" type="ORF">ONB1V03_LOCUS2615</name>
</gene>
<feature type="region of interest" description="Disordered" evidence="2">
    <location>
        <begin position="3324"/>
        <end position="3380"/>
    </location>
</feature>
<dbReference type="InterPro" id="IPR016024">
    <property type="entry name" value="ARM-type_fold"/>
</dbReference>
<dbReference type="SUPFAM" id="SSF48371">
    <property type="entry name" value="ARM repeat"/>
    <property type="match status" value="3"/>
</dbReference>
<organism evidence="6">
    <name type="scientific">Oppiella nova</name>
    <dbReference type="NCBI Taxonomy" id="334625"/>
    <lineage>
        <taxon>Eukaryota</taxon>
        <taxon>Metazoa</taxon>
        <taxon>Ecdysozoa</taxon>
        <taxon>Arthropoda</taxon>
        <taxon>Chelicerata</taxon>
        <taxon>Arachnida</taxon>
        <taxon>Acari</taxon>
        <taxon>Acariformes</taxon>
        <taxon>Sarcoptiformes</taxon>
        <taxon>Oribatida</taxon>
        <taxon>Brachypylina</taxon>
        <taxon>Oppioidea</taxon>
        <taxon>Oppiidae</taxon>
        <taxon>Oppiella</taxon>
    </lineage>
</organism>
<dbReference type="Pfam" id="PF00454">
    <property type="entry name" value="PI3_PI4_kinase"/>
    <property type="match status" value="1"/>
</dbReference>
<dbReference type="SUPFAM" id="SSF56112">
    <property type="entry name" value="Protein kinase-like (PK-like)"/>
    <property type="match status" value="1"/>
</dbReference>
<evidence type="ECO:0000313" key="6">
    <source>
        <dbReference type="EMBL" id="CAD7640549.1"/>
    </source>
</evidence>
<dbReference type="SMART" id="SM01343">
    <property type="entry name" value="FATC"/>
    <property type="match status" value="1"/>
</dbReference>
<dbReference type="InterPro" id="IPR046805">
    <property type="entry name" value="Tra1_ring"/>
</dbReference>
<dbReference type="CDD" id="cd05163">
    <property type="entry name" value="PIKK_TRRAP"/>
    <property type="match status" value="1"/>
</dbReference>
<evidence type="ECO:0000259" key="4">
    <source>
        <dbReference type="PROSITE" id="PS51189"/>
    </source>
</evidence>
<keyword evidence="7" id="KW-1185">Reference proteome</keyword>
<dbReference type="GO" id="GO:0006355">
    <property type="term" value="P:regulation of DNA-templated transcription"/>
    <property type="evidence" value="ECO:0007669"/>
    <property type="project" value="TreeGrafter"/>
</dbReference>
<evidence type="ECO:0000256" key="2">
    <source>
        <dbReference type="SAM" id="MobiDB-lite"/>
    </source>
</evidence>
<comment type="similarity">
    <text evidence="1">Belongs to the PI3/PI4-kinase family. TRA1 subfamily.</text>
</comment>
<evidence type="ECO:0000259" key="5">
    <source>
        <dbReference type="PROSITE" id="PS51190"/>
    </source>
</evidence>
<dbReference type="InterPro" id="IPR050517">
    <property type="entry name" value="DDR_Repair_Kinase"/>
</dbReference>
<feature type="domain" description="FAT" evidence="4">
    <location>
        <begin position="2698"/>
        <end position="3305"/>
    </location>
</feature>
<sequence length="3948" mass="447722">MSSAPVEMSSEQLMNTYRSYVSLLLDSNAREENKLKAVQELSEDLETIVSSPQYSSFLDHMMNVFIKILLEGEPQFIAEQNGQQLRKLLLEIIHRLPVNEALRAHQKNITSLMFKLLETENEENVLVCLRIIIELHKQYRPPFSEEIKNFLQSVKRIYKDLPSNLTKIFEPRAAIKVSDISEVNIEALLGETFTITNIQTGANPDGTVISLNLIPRAILSLKVLAELPIIVVLMYQLYKNNVHQDVSEFIPLIMITITLQPTQAHRSNPAFNKEVYVDFMAAQIKTLSFLAYIVRIYQDIVKSHSNQLARGMLGLLTYCPQEVAHLRKELLIAARHILATDLRINFVSSIEQLFEENILIGNGWTAYDSLRPLAYSTVADLVHHIRNHLPLKDLASAVNVFSKNVHDESLPTSIQTMSCKLLLNLVECIRQKSEQDLSVNARELLMRMLEVFVIKFKNISTLQLPALINKAKPSPTPTTAAVTQPATPAVVDAIKFEDVKFAVSFPSGIGEAMAKDDKPKFGFPASPAINYSVADCRSLVKTLVCGVKTITWGIPSFKLPNEPIQPTNQNIKQFHPKETIVFIRLVKYAMQALDIYSLTGATTPSAVPAVGINQPALRPPVMQTVRSKEEKEVLEHFAGVFTTMNPQTFNEVFSTTIDFVVDRINSNYALQIVANSFLANPQTSPIFATILVEYLLERMEEMGSNVEKSNLYLKLFKLVFGSVSLFAAENEQMLKPHLHSIVNRSMELALTAKEPYNYFLLLRALFRSIGGGSHDLLYQEFLPLLPSLLQGLNSLQSGLHKQHMKDLFVELCLTVPVRLSSLLPYLPMLMDPLVSALNGSQTLVSQGLRTLELCVDNLQPDFLYEHIQPVRAELMQALWRTLRNPADNISQVSFRVLGKFGGGNRKMMTEPQKLEFNENREGFNTNGSTIVVHFQEHRTAINLPIDRVIETAFNALKSSSTDPFYRKQCWEVIKGFLAAHIQQQAEEEKYRIQHFFNHQSFTTTEINPIQGPFYKCSDSELRKVHEMALTGMFVAVAIKELRSVVLPFMVSIVRHYTLVAISQQCGPINLGGRQHKLQGMDPLVFIDAVAAIMGHEEKELCKPGHWALIFILDTAIAVLGSKERACQLPLYEYLVERMCSLCYDRAWYAKLGGCIAIKFLFERMTLKWVFGHQYVLLKALLFVMMDLTGEVSSGAVDMAKANLEKMLTYCGTPIVADGTNSDLIDAQRKSLHEVTQELVRQVTSPNTCVREQAIHSLEVLAKVSEKSVTQIMEPHRDILADMIPPKKHLLRHQPVNAQIGLMDGNTFCTTLEPRLFTIDITINEHKVFFSELYSLCDAEDSTLIKFPCYKNVTNLVPLRKSALRALSACHYIQQCKDKIFVVLMKALNAKDMDLQQTGYECMKKFISHVHIEKDVLTSNLRPHLITLGDFRSLNLNVIQKISFMTQLFPDIFNEKLCEQMIAHLRQWADTAIRSQRTGQKNTEELKICAAIINLFHEIMAASAKFVEHLLILVFKTEKQIMIEPGSKLREPLRKFLKRYPEQTIELLFIERNMFEDQIFRFVKFLLKGSGGQTFRQIVGLKPFKLVKMAKAPVVIQERVPVTAPSPQPSPQPSPSPQGAPEGAATPPVAVSPLPQQTKTVPVTYDLQFQAISITTILVKYDEQWIALPAQKELVDTLKQVWSSDAFHSKYVNNECNDYIHWKEPKLLAKCLLNYFRQHPSDIELLFQLLRAFMGRYLCEFDFLRDFLENTVASNYTIEWKRQAFFKFVEVFHNMSYPQELKAKILQYVIVPAFSISFERGEGEKLIGGPPAPEHDNKDNLISVFITQVIDPENPFGMSDSVRILLLQFSCLLVEQASPHIHDAANKRQGNKLRRLMTFAWPCLLAKNCVDPATKYHGHLLLAHIIAKFAIHKRIVLQVFHSLLKAFAVEARTVVRQALEILTPAMPQRMEDGNTMLTHWTKKIIVEEGHTLAQLVHMLQLLVRHYKVYYPVRHHLIQHMVTSVQRLGFTPNATIEHKKIAVDLVEVIIRWEFTRIRDEQEHIASPLPMVVDSPTTIAQRTARPSALPSVPGIRPMPADSNKPIDKMHSDAVVNFLLRLACHVNETTTAVGSNGELLSRRCVSLLKNALKPEVWPNSDLRLQWFDKLLATVEQQQPNYGNICTALELLCFLLTILRKEAVLNSFKPLQKGIASCMTCNNSKVIRSVHNLLSRLMNMFPPEPTTSTVASRHDELDALYQAVNKIIHEGLNAYEKNTTASPSSLFSTLMILKAACLNNPCYIDRLITPFMRVLQKMARDHLQPPTPAELNTPMGTELLILSLDLVKNRIGVMGQEMRKAFIQTILVGLIEKSTDSKVMKAITKMVEDWVKNKGPYGANQAPILREKALLLVRMMQHIEKRFPDDLELNALFLELIIYVYREEPLKNSDLTPKLEPAFMAGLRCIQPHIRAKFFEVYDASMRRRLHERLMYIVCSQNWETIGQHFWIKQCIELLMITAVNNVPIQSANPSAMLPSVMSVISLGDSLEKASFANLSQEPIEMDVSPPDKDDEDMVDIELNASEEARGAVIGLNDPLTTSVLAAGGVRRPSTPLDPKQHLQSILLRQTKFLDGLQESRVITFLTSMSQLCHMDTSLAQHIWIQLFPRIYKILSDRQQNLLSLEIVPFLCSGSHVVQKDHHPSAVGTFMEAVALCSPAITIRPCLLRYLGKSHNLWHRAALLLENAFERVHALNPPPNQPKTTRSTSGTDYDFESVSFPALSQSQEALDALADIYELLKEEDLWAGLWQKRAKYNETHISISFEQQGYFEQSQGAYELAMSKARNDYNTSASPVSLQGEYRLWERHWIRCSKELNQWDLLLDYGNSKSCGNPFLVLESAWRVPNWSLMKDSLFQVEANCPKEMAWKVALYKGYNAICNADEHNLAMVDKMVELSTNLCIKEWRRLPHVVSQVHIVLLQAAQQIMELQEAGQIHQGLLPTNLGRSSSLHDMKAIVKTWRNRLPVLADDLSHWSDIFTWRQHHYQAIVSHYDSNNSIANAANATNQAVQNALNAGPQTDPQASHAMLGVHASAQSIIHYGKIARKHNLVSVCLDSLNRIHTIPSVPIVDCFQKIRQQVKCYLQLANTMGKNELQEGLEVIESTNLKYFSKEMTAEFYALKGMFLAQIGRSDEANKAFSAAAQLHDTLVKAWALWGDYLDSMFTRDRWESRQMELGVSALTCYLHACRHQNESKARKYLAKVLWLLCYDDDKFSLAEAVEKYNVGVPPNSWLPWIPQLMTCLVRNEGKLIMNIVSHVGRVFPQAVYFPIRTLYLTLKMEQREKIKTMALMSAAHNAGPQTPQPPQTPAKLPVSTSSQPDNQSTPTEAQQLPQTPVPPQTPQQQSLPDTQYRATQPMWRCSRIMHMQRELHPTILSSLEGIVDQMVWFRENWYEEVLRQLRQALAKCYAVAFENRANVAEASVTPNTLNFVKKLVSTFGIGIENVSSSQSAPNFATAASESLVKRAQATAQDPVFQKMKGQFTTDFDFSAPGAMKLHNLITKLKKWIKILEAKTKLLPKSLLIEEKCKILSNFSQQTADVELPGEFLLPKQSNYYVRIARFMPRVEIVSKHNTAARRLYIRGHNGKIYPYLVVNDSCLSDARREERVLQLQRLLNHYLGKQKETAKRFLHFTVPRVVAVSPQMRLVEDNISSISLLDIYKQRNARRGTEHDAPIAKYYDRLANVQSRGSQASHQVLRDILKDIQTTMIPIGLIKEWAIQTFPSATDLWTFRKQFTLQLSLAAFAEYVLHLTRLNPEMMYIHQDSGLMNVAYYRFDIDDSTGELDGNRPVPFRLTHNISELMSWMGMSGPLTSSMIASARCLSTPNFKVQSILRAVLRDELMMWHKKTQEDVSNTSPSGEMTVDGETLINVVNKAVAAIMARLQSLAVFEGTDSKVATLVAAANSHDNLCRMDPAWHPWL</sequence>
<dbReference type="Pfam" id="PF20206">
    <property type="entry name" value="Tra1_ring"/>
    <property type="match status" value="1"/>
</dbReference>
<reference evidence="6" key="1">
    <citation type="submission" date="2020-11" db="EMBL/GenBank/DDBJ databases">
        <authorList>
            <person name="Tran Van P."/>
        </authorList>
    </citation>
    <scope>NUCLEOTIDE SEQUENCE</scope>
</reference>
<dbReference type="InterPro" id="IPR014009">
    <property type="entry name" value="PIK_FAT"/>
</dbReference>
<dbReference type="SMART" id="SM00146">
    <property type="entry name" value="PI3Kc"/>
    <property type="match status" value="1"/>
</dbReference>
<dbReference type="Proteomes" id="UP000728032">
    <property type="component" value="Unassembled WGS sequence"/>
</dbReference>
<dbReference type="InterPro" id="IPR003152">
    <property type="entry name" value="FATC_dom"/>
</dbReference>
<dbReference type="PROSITE" id="PS51190">
    <property type="entry name" value="FATC"/>
    <property type="match status" value="1"/>
</dbReference>
<evidence type="ECO:0008006" key="8">
    <source>
        <dbReference type="Google" id="ProtNLM"/>
    </source>
</evidence>
<dbReference type="PANTHER" id="PTHR11139:SF1">
    <property type="entry name" value="TRANSFORMATION_TRANSCRIPTION DOMAIN-ASSOCIATED PROTEIN"/>
    <property type="match status" value="1"/>
</dbReference>
<feature type="compositionally biased region" description="Polar residues" evidence="2">
    <location>
        <begin position="3342"/>
        <end position="3357"/>
    </location>
</feature>
<dbReference type="GO" id="GO:0006281">
    <property type="term" value="P:DNA repair"/>
    <property type="evidence" value="ECO:0007669"/>
    <property type="project" value="TreeGrafter"/>
</dbReference>
<feature type="region of interest" description="Disordered" evidence="2">
    <location>
        <begin position="1601"/>
        <end position="1630"/>
    </location>
</feature>
<proteinExistence type="inferred from homology"/>
<feature type="compositionally biased region" description="Low complexity" evidence="2">
    <location>
        <begin position="3370"/>
        <end position="3379"/>
    </location>
</feature>
<dbReference type="GO" id="GO:0000124">
    <property type="term" value="C:SAGA complex"/>
    <property type="evidence" value="ECO:0007669"/>
    <property type="project" value="TreeGrafter"/>
</dbReference>
<feature type="compositionally biased region" description="Pro residues" evidence="2">
    <location>
        <begin position="1603"/>
        <end position="1617"/>
    </location>
</feature>
<dbReference type="GO" id="GO:0035267">
    <property type="term" value="C:NuA4 histone acetyltransferase complex"/>
    <property type="evidence" value="ECO:0007669"/>
    <property type="project" value="TreeGrafter"/>
</dbReference>
<dbReference type="EMBL" id="OC915462">
    <property type="protein sequence ID" value="CAD7640549.1"/>
    <property type="molecule type" value="Genomic_DNA"/>
</dbReference>
<evidence type="ECO:0000259" key="3">
    <source>
        <dbReference type="PROSITE" id="PS50290"/>
    </source>
</evidence>
<dbReference type="Pfam" id="PF02259">
    <property type="entry name" value="FAT"/>
    <property type="match status" value="1"/>
</dbReference>
<dbReference type="OrthoDB" id="5570127at2759"/>
<accession>A0A7R9LF48</accession>
<dbReference type="InterPro" id="IPR011009">
    <property type="entry name" value="Kinase-like_dom_sf"/>
</dbReference>
<feature type="domain" description="PI3K/PI4K catalytic" evidence="3">
    <location>
        <begin position="3591"/>
        <end position="3915"/>
    </location>
</feature>
<feature type="domain" description="FATC" evidence="5">
    <location>
        <begin position="3916"/>
        <end position="3948"/>
    </location>
</feature>
<evidence type="ECO:0000256" key="1">
    <source>
        <dbReference type="ARBA" id="ARBA00007234"/>
    </source>
</evidence>
<name>A0A7R9LF48_9ACAR</name>